<sequence length="486" mass="55696">MSNIETSVSDSLRPCSRIPDDILCEIFLRCLSWPRSTITLSPEEAPLLLTHVCRRWREVAVNYANLWQWLGLDLQNSPVKISENANELVKLLQRSKTASLNLQIRWPTQCEARDHLHLALVPPIRTSLTRLTLQSITFVQLALLPPGLFPRLEVLAISIHGRWEDARHYSYEAFKHAPCLRRVALNEWFYNPSDFGIKISLPWEQLTHFVQASCASDEETAVYAFHNYYLPRCSNLQYLRLTLGYPITAPYQGYSVPTLQGLCLNFWGPEPGTIYLPALLGKIAFSNIKSLRLEGECIDVPRYEVATFCTKLSSFNYLTHLSLSWIHMDYGILRDLVRSTPNVETLDVHIGGELGTHVVFQDLEWIISDPETHVLPRLHTFILRPIDDFDQDNLVSGLIDRDLFRSFVGSRMGASSSGRRIQKIVLFSIGVPAYSEARTAVQDYLDEGLVLEDRVYEKGKEMGEWMNDDPTLQDWRELQSGPFYSY</sequence>
<dbReference type="OrthoDB" id="2269034at2759"/>
<dbReference type="SUPFAM" id="SSF52047">
    <property type="entry name" value="RNI-like"/>
    <property type="match status" value="1"/>
</dbReference>
<organism evidence="1 2">
    <name type="scientific">Candolleomyces aberdarensis</name>
    <dbReference type="NCBI Taxonomy" id="2316362"/>
    <lineage>
        <taxon>Eukaryota</taxon>
        <taxon>Fungi</taxon>
        <taxon>Dikarya</taxon>
        <taxon>Basidiomycota</taxon>
        <taxon>Agaricomycotina</taxon>
        <taxon>Agaricomycetes</taxon>
        <taxon>Agaricomycetidae</taxon>
        <taxon>Agaricales</taxon>
        <taxon>Agaricineae</taxon>
        <taxon>Psathyrellaceae</taxon>
        <taxon>Candolleomyces</taxon>
    </lineage>
</organism>
<dbReference type="EMBL" id="SDEE01000069">
    <property type="protein sequence ID" value="RXW22522.1"/>
    <property type="molecule type" value="Genomic_DNA"/>
</dbReference>
<keyword evidence="2" id="KW-1185">Reference proteome</keyword>
<protein>
    <submittedName>
        <fullName evidence="1">Uncharacterized protein</fullName>
    </submittedName>
</protein>
<evidence type="ECO:0000313" key="2">
    <source>
        <dbReference type="Proteomes" id="UP000290288"/>
    </source>
</evidence>
<dbReference type="Proteomes" id="UP000290288">
    <property type="component" value="Unassembled WGS sequence"/>
</dbReference>
<dbReference type="AlphaFoldDB" id="A0A4Q2DTC4"/>
<dbReference type="Gene3D" id="3.80.10.10">
    <property type="entry name" value="Ribonuclease Inhibitor"/>
    <property type="match status" value="1"/>
</dbReference>
<gene>
    <name evidence="1" type="ORF">EST38_g3349</name>
</gene>
<accession>A0A4Q2DTC4</accession>
<proteinExistence type="predicted"/>
<evidence type="ECO:0000313" key="1">
    <source>
        <dbReference type="EMBL" id="RXW22522.1"/>
    </source>
</evidence>
<name>A0A4Q2DTC4_9AGAR</name>
<comment type="caution">
    <text evidence="1">The sequence shown here is derived from an EMBL/GenBank/DDBJ whole genome shotgun (WGS) entry which is preliminary data.</text>
</comment>
<dbReference type="InterPro" id="IPR032675">
    <property type="entry name" value="LRR_dom_sf"/>
</dbReference>
<reference evidence="1 2" key="1">
    <citation type="submission" date="2019-01" db="EMBL/GenBank/DDBJ databases">
        <title>Draft genome sequence of Psathyrella aberdarensis IHI B618.</title>
        <authorList>
            <person name="Buettner E."/>
            <person name="Kellner H."/>
        </authorList>
    </citation>
    <scope>NUCLEOTIDE SEQUENCE [LARGE SCALE GENOMIC DNA]</scope>
    <source>
        <strain evidence="1 2">IHI B618</strain>
    </source>
</reference>
<dbReference type="STRING" id="2316362.A0A4Q2DTC4"/>